<evidence type="ECO:0000256" key="5">
    <source>
        <dbReference type="ARBA" id="ARBA00022692"/>
    </source>
</evidence>
<dbReference type="InterPro" id="IPR002898">
    <property type="entry name" value="MotA_ExbB_proton_chnl"/>
</dbReference>
<dbReference type="PANTHER" id="PTHR30625:SF3">
    <property type="entry name" value="TOL-PAL SYSTEM PROTEIN TOLQ"/>
    <property type="match status" value="1"/>
</dbReference>
<dbReference type="PANTHER" id="PTHR30625">
    <property type="entry name" value="PROTEIN TOLQ"/>
    <property type="match status" value="1"/>
</dbReference>
<evidence type="ECO:0000256" key="1">
    <source>
        <dbReference type="ARBA" id="ARBA00004651"/>
    </source>
</evidence>
<dbReference type="Proteomes" id="UP000320948">
    <property type="component" value="Unassembled WGS sequence"/>
</dbReference>
<evidence type="ECO:0000256" key="6">
    <source>
        <dbReference type="ARBA" id="ARBA00022989"/>
    </source>
</evidence>
<dbReference type="GO" id="GO:0051301">
    <property type="term" value="P:cell division"/>
    <property type="evidence" value="ECO:0007669"/>
    <property type="project" value="UniProtKB-KW"/>
</dbReference>
<dbReference type="GO" id="GO:0043213">
    <property type="term" value="P:bacteriocin transport"/>
    <property type="evidence" value="ECO:0007669"/>
    <property type="project" value="InterPro"/>
</dbReference>
<evidence type="ECO:0000256" key="3">
    <source>
        <dbReference type="ARBA" id="ARBA00022519"/>
    </source>
</evidence>
<organism evidence="12 13">
    <name type="scientific">Blastochloris viridis</name>
    <name type="common">Rhodopseudomonas viridis</name>
    <dbReference type="NCBI Taxonomy" id="1079"/>
    <lineage>
        <taxon>Bacteria</taxon>
        <taxon>Pseudomonadati</taxon>
        <taxon>Pseudomonadota</taxon>
        <taxon>Alphaproteobacteria</taxon>
        <taxon>Hyphomicrobiales</taxon>
        <taxon>Blastochloridaceae</taxon>
        <taxon>Blastochloris</taxon>
    </lineage>
</organism>
<accession>A0A6N4REJ1</accession>
<evidence type="ECO:0000256" key="8">
    <source>
        <dbReference type="ARBA" id="ARBA00023306"/>
    </source>
</evidence>
<sequence length="236" mass="25975">MEPTAVAASVDMTFWGLFLQAGIFVKLIMLGLFAASVTVWAVWFSKGKQFKALHRKADDFEDIFWSGSHTLESFVRQVNPQQGDHPLASVFVVGLEEWNAANDEERRDGTALQRVRRMMDATARRELEALEAWLPFLATTGSVGPFVGLLGTVWGIMTSFQHIGASKNTSLAVVAPGIAEALFATAIGLFAAIPAVVAYNRLTGSMGRYAARVETFIDEFLTVLERQSTRKTTARR</sequence>
<keyword evidence="2" id="KW-1003">Cell membrane</keyword>
<dbReference type="Pfam" id="PF01618">
    <property type="entry name" value="MotA_ExbB"/>
    <property type="match status" value="1"/>
</dbReference>
<keyword evidence="9" id="KW-0653">Protein transport</keyword>
<evidence type="ECO:0000256" key="9">
    <source>
        <dbReference type="RuleBase" id="RU004057"/>
    </source>
</evidence>
<proteinExistence type="inferred from homology"/>
<feature type="transmembrane region" description="Helical" evidence="10">
    <location>
        <begin position="12"/>
        <end position="45"/>
    </location>
</feature>
<evidence type="ECO:0000256" key="2">
    <source>
        <dbReference type="ARBA" id="ARBA00022475"/>
    </source>
</evidence>
<protein>
    <submittedName>
        <fullName evidence="12">Protein TolQ</fullName>
    </submittedName>
</protein>
<reference evidence="12 13" key="1">
    <citation type="journal article" date="2017" name="Nat. Commun.">
        <title>In situ click chemistry generation of cyclooxygenase-2 inhibitors.</title>
        <authorList>
            <person name="Bhardwaj A."/>
            <person name="Kaur J."/>
            <person name="Wuest M."/>
            <person name="Wuest F."/>
        </authorList>
    </citation>
    <scope>NUCLEOTIDE SEQUENCE [LARGE SCALE GENOMIC DNA]</scope>
    <source>
        <strain evidence="12">S2_018_000_R2_106</strain>
    </source>
</reference>
<comment type="subcellular location">
    <subcellularLocation>
        <location evidence="1">Cell membrane</location>
        <topology evidence="1">Multi-pass membrane protein</topology>
    </subcellularLocation>
    <subcellularLocation>
        <location evidence="9">Membrane</location>
        <topology evidence="9">Multi-pass membrane protein</topology>
    </subcellularLocation>
</comment>
<evidence type="ECO:0000313" key="12">
    <source>
        <dbReference type="EMBL" id="TKW61659.1"/>
    </source>
</evidence>
<evidence type="ECO:0000313" key="13">
    <source>
        <dbReference type="Proteomes" id="UP000320948"/>
    </source>
</evidence>
<dbReference type="NCBIfam" id="TIGR02796">
    <property type="entry name" value="tolQ"/>
    <property type="match status" value="1"/>
</dbReference>
<dbReference type="AlphaFoldDB" id="A0A6N4REJ1"/>
<evidence type="ECO:0000259" key="11">
    <source>
        <dbReference type="Pfam" id="PF01618"/>
    </source>
</evidence>
<dbReference type="GO" id="GO:0017038">
    <property type="term" value="P:protein import"/>
    <property type="evidence" value="ECO:0007669"/>
    <property type="project" value="TreeGrafter"/>
</dbReference>
<evidence type="ECO:0000256" key="10">
    <source>
        <dbReference type="SAM" id="Phobius"/>
    </source>
</evidence>
<feature type="transmembrane region" description="Helical" evidence="10">
    <location>
        <begin position="133"/>
        <end position="157"/>
    </location>
</feature>
<evidence type="ECO:0000256" key="4">
    <source>
        <dbReference type="ARBA" id="ARBA00022618"/>
    </source>
</evidence>
<dbReference type="InterPro" id="IPR014163">
    <property type="entry name" value="Tol-Pal_TolQ"/>
</dbReference>
<comment type="caution">
    <text evidence="12">The sequence shown here is derived from an EMBL/GenBank/DDBJ whole genome shotgun (WGS) entry which is preliminary data.</text>
</comment>
<comment type="similarity">
    <text evidence="9">Belongs to the exbB/tolQ family.</text>
</comment>
<name>A0A6N4REJ1_BLAVI</name>
<keyword evidence="8" id="KW-0131">Cell cycle</keyword>
<keyword evidence="3" id="KW-0997">Cell inner membrane</keyword>
<feature type="transmembrane region" description="Helical" evidence="10">
    <location>
        <begin position="177"/>
        <end position="199"/>
    </location>
</feature>
<keyword evidence="4" id="KW-0132">Cell division</keyword>
<keyword evidence="5 10" id="KW-0812">Transmembrane</keyword>
<keyword evidence="7 10" id="KW-0472">Membrane</keyword>
<dbReference type="GO" id="GO:0005886">
    <property type="term" value="C:plasma membrane"/>
    <property type="evidence" value="ECO:0007669"/>
    <property type="project" value="UniProtKB-SubCell"/>
</dbReference>
<dbReference type="InterPro" id="IPR050790">
    <property type="entry name" value="ExbB/TolQ_transport"/>
</dbReference>
<evidence type="ECO:0000256" key="7">
    <source>
        <dbReference type="ARBA" id="ARBA00023136"/>
    </source>
</evidence>
<gene>
    <name evidence="12" type="primary">tolQ</name>
    <name evidence="12" type="ORF">DI628_03260</name>
</gene>
<feature type="domain" description="MotA/TolQ/ExbB proton channel" evidence="11">
    <location>
        <begin position="85"/>
        <end position="214"/>
    </location>
</feature>
<keyword evidence="6 10" id="KW-1133">Transmembrane helix</keyword>
<dbReference type="EMBL" id="VAFM01000001">
    <property type="protein sequence ID" value="TKW61659.1"/>
    <property type="molecule type" value="Genomic_DNA"/>
</dbReference>
<keyword evidence="9" id="KW-0813">Transport</keyword>